<reference evidence="1 2" key="1">
    <citation type="journal article" date="2021" name="BMC Biol.">
        <title>Horizontally acquired antibacterial genes associated with adaptive radiation of ladybird beetles.</title>
        <authorList>
            <person name="Li H.S."/>
            <person name="Tang X.F."/>
            <person name="Huang Y.H."/>
            <person name="Xu Z.Y."/>
            <person name="Chen M.L."/>
            <person name="Du X.Y."/>
            <person name="Qiu B.Y."/>
            <person name="Chen P.T."/>
            <person name="Zhang W."/>
            <person name="Slipinski A."/>
            <person name="Escalona H.E."/>
            <person name="Waterhouse R.M."/>
            <person name="Zwick A."/>
            <person name="Pang H."/>
        </authorList>
    </citation>
    <scope>NUCLEOTIDE SEQUENCE [LARGE SCALE GENOMIC DNA]</scope>
    <source>
        <strain evidence="1">SYSU2018</strain>
    </source>
</reference>
<gene>
    <name evidence="1" type="ORF">HHI36_019772</name>
</gene>
<comment type="caution">
    <text evidence="1">The sequence shown here is derived from an EMBL/GenBank/DDBJ whole genome shotgun (WGS) entry which is preliminary data.</text>
</comment>
<protein>
    <submittedName>
        <fullName evidence="1">Uncharacterized protein</fullName>
    </submittedName>
</protein>
<dbReference type="AlphaFoldDB" id="A0ABD2N9I1"/>
<evidence type="ECO:0000313" key="1">
    <source>
        <dbReference type="EMBL" id="KAL3274999.1"/>
    </source>
</evidence>
<keyword evidence="2" id="KW-1185">Reference proteome</keyword>
<sequence>MFWFCDECVPVVKQKLAPISDEPTSDVKSINLSRDISVLVDKAVSFKLGLIENQNEALISELRDQYDSVKGEIENLRQSNIEMIRLLESENFGGFPI</sequence>
<accession>A0ABD2N9I1</accession>
<evidence type="ECO:0000313" key="2">
    <source>
        <dbReference type="Proteomes" id="UP001516400"/>
    </source>
</evidence>
<dbReference type="Proteomes" id="UP001516400">
    <property type="component" value="Unassembled WGS sequence"/>
</dbReference>
<organism evidence="1 2">
    <name type="scientific">Cryptolaemus montrouzieri</name>
    <dbReference type="NCBI Taxonomy" id="559131"/>
    <lineage>
        <taxon>Eukaryota</taxon>
        <taxon>Metazoa</taxon>
        <taxon>Ecdysozoa</taxon>
        <taxon>Arthropoda</taxon>
        <taxon>Hexapoda</taxon>
        <taxon>Insecta</taxon>
        <taxon>Pterygota</taxon>
        <taxon>Neoptera</taxon>
        <taxon>Endopterygota</taxon>
        <taxon>Coleoptera</taxon>
        <taxon>Polyphaga</taxon>
        <taxon>Cucujiformia</taxon>
        <taxon>Coccinelloidea</taxon>
        <taxon>Coccinellidae</taxon>
        <taxon>Scymninae</taxon>
        <taxon>Scymnini</taxon>
        <taxon>Cryptolaemus</taxon>
    </lineage>
</organism>
<name>A0ABD2N9I1_9CUCU</name>
<proteinExistence type="predicted"/>
<dbReference type="EMBL" id="JABFTP020000083">
    <property type="protein sequence ID" value="KAL3274999.1"/>
    <property type="molecule type" value="Genomic_DNA"/>
</dbReference>